<dbReference type="Proteomes" id="UP000319143">
    <property type="component" value="Unassembled WGS sequence"/>
</dbReference>
<keyword evidence="1" id="KW-0472">Membrane</keyword>
<proteinExistence type="predicted"/>
<evidence type="ECO:0000256" key="1">
    <source>
        <dbReference type="SAM" id="Phobius"/>
    </source>
</evidence>
<gene>
    <name evidence="2" type="ORF">Poly41_04170</name>
</gene>
<dbReference type="OrthoDB" id="286040at2"/>
<comment type="caution">
    <text evidence="2">The sequence shown here is derived from an EMBL/GenBank/DDBJ whole genome shotgun (WGS) entry which is preliminary data.</text>
</comment>
<sequence>MTKATRLSGIIAFLSDEDAATAIEYAVMLALIIGVCAGSVSFLATQTKDSFDTSGAAINGAIGS</sequence>
<name>A0A5C6E3A7_9BACT</name>
<keyword evidence="1" id="KW-0812">Transmembrane</keyword>
<organism evidence="2 3">
    <name type="scientific">Novipirellula artificiosorum</name>
    <dbReference type="NCBI Taxonomy" id="2528016"/>
    <lineage>
        <taxon>Bacteria</taxon>
        <taxon>Pseudomonadati</taxon>
        <taxon>Planctomycetota</taxon>
        <taxon>Planctomycetia</taxon>
        <taxon>Pirellulales</taxon>
        <taxon>Pirellulaceae</taxon>
        <taxon>Novipirellula</taxon>
    </lineage>
</organism>
<dbReference type="RefSeq" id="WP_146524235.1">
    <property type="nucleotide sequence ID" value="NZ_SJPV01000001.1"/>
</dbReference>
<protein>
    <submittedName>
        <fullName evidence="2">Flp/Fap pilin component</fullName>
    </submittedName>
</protein>
<accession>A0A5C6E3A7</accession>
<dbReference type="AlphaFoldDB" id="A0A5C6E3A7"/>
<evidence type="ECO:0000313" key="3">
    <source>
        <dbReference type="Proteomes" id="UP000319143"/>
    </source>
</evidence>
<keyword evidence="1" id="KW-1133">Transmembrane helix</keyword>
<keyword evidence="3" id="KW-1185">Reference proteome</keyword>
<dbReference type="EMBL" id="SJPV01000001">
    <property type="protein sequence ID" value="TWU42121.1"/>
    <property type="molecule type" value="Genomic_DNA"/>
</dbReference>
<reference evidence="2 3" key="1">
    <citation type="submission" date="2019-02" db="EMBL/GenBank/DDBJ databases">
        <title>Deep-cultivation of Planctomycetes and their phenomic and genomic characterization uncovers novel biology.</title>
        <authorList>
            <person name="Wiegand S."/>
            <person name="Jogler M."/>
            <person name="Boedeker C."/>
            <person name="Pinto D."/>
            <person name="Vollmers J."/>
            <person name="Rivas-Marin E."/>
            <person name="Kohn T."/>
            <person name="Peeters S.H."/>
            <person name="Heuer A."/>
            <person name="Rast P."/>
            <person name="Oberbeckmann S."/>
            <person name="Bunk B."/>
            <person name="Jeske O."/>
            <person name="Meyerdierks A."/>
            <person name="Storesund J.E."/>
            <person name="Kallscheuer N."/>
            <person name="Luecker S."/>
            <person name="Lage O.M."/>
            <person name="Pohl T."/>
            <person name="Merkel B.J."/>
            <person name="Hornburger P."/>
            <person name="Mueller R.-W."/>
            <person name="Bruemmer F."/>
            <person name="Labrenz M."/>
            <person name="Spormann A.M."/>
            <person name="Op Den Camp H."/>
            <person name="Overmann J."/>
            <person name="Amann R."/>
            <person name="Jetten M.S.M."/>
            <person name="Mascher T."/>
            <person name="Medema M.H."/>
            <person name="Devos D.P."/>
            <person name="Kaster A.-K."/>
            <person name="Ovreas L."/>
            <person name="Rohde M."/>
            <person name="Galperin M.Y."/>
            <person name="Jogler C."/>
        </authorList>
    </citation>
    <scope>NUCLEOTIDE SEQUENCE [LARGE SCALE GENOMIC DNA]</scope>
    <source>
        <strain evidence="2 3">Poly41</strain>
    </source>
</reference>
<evidence type="ECO:0000313" key="2">
    <source>
        <dbReference type="EMBL" id="TWU42121.1"/>
    </source>
</evidence>
<feature type="transmembrane region" description="Helical" evidence="1">
    <location>
        <begin position="25"/>
        <end position="44"/>
    </location>
</feature>